<dbReference type="Proteomes" id="UP000237144">
    <property type="component" value="Unassembled WGS sequence"/>
</dbReference>
<feature type="domain" description="Peptidase M28" evidence="4">
    <location>
        <begin position="325"/>
        <end position="379"/>
    </location>
</feature>
<reference evidence="5 6" key="1">
    <citation type="journal article" date="2018" name="Front. Microbiol.">
        <title>Prospects for Fungal Bioremediation of Acidic Radioactive Waste Sites: Characterization and Genome Sequence of Rhodotorula taiwanensis MD1149.</title>
        <authorList>
            <person name="Tkavc R."/>
            <person name="Matrosova V.Y."/>
            <person name="Grichenko O.E."/>
            <person name="Gostincar C."/>
            <person name="Volpe R.P."/>
            <person name="Klimenkova P."/>
            <person name="Gaidamakova E.K."/>
            <person name="Zhou C.E."/>
            <person name="Stewart B.J."/>
            <person name="Lyman M.G."/>
            <person name="Malfatti S.A."/>
            <person name="Rubinfeld B."/>
            <person name="Courtot M."/>
            <person name="Singh J."/>
            <person name="Dalgard C.L."/>
            <person name="Hamilton T."/>
            <person name="Frey K.G."/>
            <person name="Gunde-Cimerman N."/>
            <person name="Dugan L."/>
            <person name="Daly M.J."/>
        </authorList>
    </citation>
    <scope>NUCLEOTIDE SEQUENCE [LARGE SCALE GENOMIC DNA]</scope>
    <source>
        <strain evidence="5 6">MD1149</strain>
    </source>
</reference>
<feature type="chain" id="PRO_5015372279" description="Peptide hydrolase" evidence="3">
    <location>
        <begin position="27"/>
        <end position="423"/>
    </location>
</feature>
<dbReference type="InterPro" id="IPR040234">
    <property type="entry name" value="QC/QCL"/>
</dbReference>
<evidence type="ECO:0000256" key="1">
    <source>
        <dbReference type="ARBA" id="ARBA00022679"/>
    </source>
</evidence>
<accession>A0A2S5BIP5</accession>
<evidence type="ECO:0000313" key="6">
    <source>
        <dbReference type="Proteomes" id="UP000237144"/>
    </source>
</evidence>
<dbReference type="PANTHER" id="PTHR12283:SF6">
    <property type="entry name" value="GLUTAMINYL-PEPTIDE CYCLOTRANSFERASE-RELATED"/>
    <property type="match status" value="1"/>
</dbReference>
<keyword evidence="3" id="KW-0862">Zinc</keyword>
<dbReference type="EC" id="3.4.-.-" evidence="3"/>
<dbReference type="PANTHER" id="PTHR12283">
    <property type="entry name" value="GLUTAMINYL-PEPTIDE CYCLOTRANSFERASE"/>
    <property type="match status" value="1"/>
</dbReference>
<gene>
    <name evidence="5" type="ORF">BMF94_0240</name>
</gene>
<keyword evidence="1" id="KW-0808">Transferase</keyword>
<evidence type="ECO:0000256" key="3">
    <source>
        <dbReference type="RuleBase" id="RU361240"/>
    </source>
</evidence>
<comment type="caution">
    <text evidence="5">The sequence shown here is derived from an EMBL/GenBank/DDBJ whole genome shotgun (WGS) entry which is preliminary data.</text>
</comment>
<dbReference type="Pfam" id="PF04389">
    <property type="entry name" value="Peptidase_M28"/>
    <property type="match status" value="2"/>
</dbReference>
<comment type="similarity">
    <text evidence="3">Belongs to the peptidase M28 family.</text>
</comment>
<dbReference type="AlphaFoldDB" id="A0A2S5BIP5"/>
<dbReference type="Gene3D" id="3.40.630.10">
    <property type="entry name" value="Zn peptidases"/>
    <property type="match status" value="1"/>
</dbReference>
<dbReference type="GO" id="GO:0006508">
    <property type="term" value="P:proteolysis"/>
    <property type="evidence" value="ECO:0007669"/>
    <property type="project" value="UniProtKB-KW"/>
</dbReference>
<dbReference type="GO" id="GO:0016603">
    <property type="term" value="F:glutaminyl-peptide cyclotransferase activity"/>
    <property type="evidence" value="ECO:0007669"/>
    <property type="project" value="InterPro"/>
</dbReference>
<evidence type="ECO:0000259" key="4">
    <source>
        <dbReference type="Pfam" id="PF04389"/>
    </source>
</evidence>
<feature type="domain" description="Peptidase M28" evidence="4">
    <location>
        <begin position="118"/>
        <end position="279"/>
    </location>
</feature>
<feature type="signal peptide" evidence="3">
    <location>
        <begin position="1"/>
        <end position="26"/>
    </location>
</feature>
<organism evidence="5 6">
    <name type="scientific">Rhodotorula taiwanensis</name>
    <dbReference type="NCBI Taxonomy" id="741276"/>
    <lineage>
        <taxon>Eukaryota</taxon>
        <taxon>Fungi</taxon>
        <taxon>Dikarya</taxon>
        <taxon>Basidiomycota</taxon>
        <taxon>Pucciniomycotina</taxon>
        <taxon>Microbotryomycetes</taxon>
        <taxon>Sporidiobolales</taxon>
        <taxon>Sporidiobolaceae</taxon>
        <taxon>Rhodotorula</taxon>
    </lineage>
</organism>
<dbReference type="InterPro" id="IPR007484">
    <property type="entry name" value="Peptidase_M28"/>
</dbReference>
<keyword evidence="3" id="KW-0479">Metal-binding</keyword>
<dbReference type="STRING" id="741276.A0A2S5BIP5"/>
<keyword evidence="3" id="KW-0645">Protease</keyword>
<keyword evidence="3" id="KW-0378">Hydrolase</keyword>
<proteinExistence type="inferred from homology"/>
<name>A0A2S5BIP5_9BASI</name>
<dbReference type="EMBL" id="PJQD01000002">
    <property type="protein sequence ID" value="POY76648.1"/>
    <property type="molecule type" value="Genomic_DNA"/>
</dbReference>
<keyword evidence="3" id="KW-0732">Signal</keyword>
<keyword evidence="2" id="KW-0012">Acyltransferase</keyword>
<dbReference type="InterPro" id="IPR037457">
    <property type="entry name" value="M28_QC"/>
</dbReference>
<dbReference type="GO" id="GO:0008233">
    <property type="term" value="F:peptidase activity"/>
    <property type="evidence" value="ECO:0007669"/>
    <property type="project" value="UniProtKB-KW"/>
</dbReference>
<sequence>MTACSMRPHRWPTWLCLLALCTLALASRPRPHSLKRRNPTYAPLSDQSLDALAVLSDRDEALDFDDPTSLLAKILVPRVSGTKNLTRVQELVEGHFSHLGWANEFDAKTPLGSKPMKNLVFTHDPSAPRRFVLAAHLDSKYFPTHPADQFVGATDSAAPCAMLLDLATALTPWLDERKKRVEELGGEEGREGQGETLQIVFFDGEEAFVDWTAEDSIYGAKHLAEKWSVTDTSPAPIQSTPKSPLRRISHFVLLDLLGAPNPLMRSFFPNTGWLFDEFLHSEERLGQAGLLWPGFEGNAYTERKGKIGVPERSFFVPRNAAGMQMHAGSIEDDHLPFMKAGVPIVHLIAVPFPSVWHTIRDAATALDLPTIKAWALILRLTVAEYLGLDPSIPPANANKKRKRDRSELVWPSLSASTQLFDGC</sequence>
<keyword evidence="6" id="KW-1185">Reference proteome</keyword>
<protein>
    <recommendedName>
        <fullName evidence="3">Peptide hydrolase</fullName>
        <ecNumber evidence="3">3.4.-.-</ecNumber>
    </recommendedName>
</protein>
<evidence type="ECO:0000313" key="5">
    <source>
        <dbReference type="EMBL" id="POY76648.1"/>
    </source>
</evidence>
<dbReference type="GO" id="GO:0008270">
    <property type="term" value="F:zinc ion binding"/>
    <property type="evidence" value="ECO:0007669"/>
    <property type="project" value="TreeGrafter"/>
</dbReference>
<evidence type="ECO:0000256" key="2">
    <source>
        <dbReference type="ARBA" id="ARBA00023315"/>
    </source>
</evidence>
<dbReference type="CDD" id="cd03880">
    <property type="entry name" value="M28_QC_like"/>
    <property type="match status" value="1"/>
</dbReference>
<dbReference type="OrthoDB" id="3907302at2759"/>
<dbReference type="SUPFAM" id="SSF53187">
    <property type="entry name" value="Zn-dependent exopeptidases"/>
    <property type="match status" value="1"/>
</dbReference>